<protein>
    <recommendedName>
        <fullName evidence="3">YncE family protein</fullName>
    </recommendedName>
</protein>
<dbReference type="InterPro" id="IPR015943">
    <property type="entry name" value="WD40/YVTN_repeat-like_dom_sf"/>
</dbReference>
<dbReference type="AlphaFoldDB" id="A0A916W3R0"/>
<organism evidence="1 2">
    <name type="scientific">Edaphobacter acidisoli</name>
    <dbReference type="NCBI Taxonomy" id="2040573"/>
    <lineage>
        <taxon>Bacteria</taxon>
        <taxon>Pseudomonadati</taxon>
        <taxon>Acidobacteriota</taxon>
        <taxon>Terriglobia</taxon>
        <taxon>Terriglobales</taxon>
        <taxon>Acidobacteriaceae</taxon>
        <taxon>Edaphobacter</taxon>
    </lineage>
</organism>
<reference evidence="1" key="1">
    <citation type="journal article" date="2014" name="Int. J. Syst. Evol. Microbiol.">
        <title>Complete genome sequence of Corynebacterium casei LMG S-19264T (=DSM 44701T), isolated from a smear-ripened cheese.</title>
        <authorList>
            <consortium name="US DOE Joint Genome Institute (JGI-PGF)"/>
            <person name="Walter F."/>
            <person name="Albersmeier A."/>
            <person name="Kalinowski J."/>
            <person name="Ruckert C."/>
        </authorList>
    </citation>
    <scope>NUCLEOTIDE SEQUENCE</scope>
    <source>
        <strain evidence="1">CGMCC 1.15447</strain>
    </source>
</reference>
<gene>
    <name evidence="1" type="ORF">GCM10011507_14470</name>
</gene>
<dbReference type="PANTHER" id="PTHR47197:SF3">
    <property type="entry name" value="DIHYDRO-HEME D1 DEHYDROGENASE"/>
    <property type="match status" value="1"/>
</dbReference>
<dbReference type="EMBL" id="BMJB01000001">
    <property type="protein sequence ID" value="GGA63953.1"/>
    <property type="molecule type" value="Genomic_DNA"/>
</dbReference>
<dbReference type="NCBIfam" id="TIGR02276">
    <property type="entry name" value="beta_rpt_yvtn"/>
    <property type="match status" value="1"/>
</dbReference>
<sequence length="361" mass="38434">MRKLFTSSFLAEVMLGTLIFHVQGICQTTPHKALLALSKRDHTLAIVDPNSLKVIARAPVGPDPHEVIASDDGKTAYVSIYGGGRYHALSVIDLVGQKALPDIDTGSLNGPHGLDFLHGKLWFTAEGAKAIARYDPATAKIDWIMGTGQNRTHMLFVTKDEKSIYTTNVASGTVTILEKVTLPMVGPPPGIHPPSGMQPPSVPPPGVGQSRTDWTETVIPVGKGDEGFDVSPDGRELWTANAQDGTISVIDLASRKVVATLDANIQSANRLKFTPDGKRVLISLLGGSDLVIYDAASRKEFKRVKIGHGAAGLLMDPDGSRAYISCGPDNYVAVIDLKTLDVIGHINVGGEPDGLAWALQP</sequence>
<dbReference type="Gene3D" id="2.130.10.10">
    <property type="entry name" value="YVTN repeat-like/Quinoprotein amine dehydrogenase"/>
    <property type="match status" value="2"/>
</dbReference>
<reference evidence="1" key="2">
    <citation type="submission" date="2020-09" db="EMBL/GenBank/DDBJ databases">
        <authorList>
            <person name="Sun Q."/>
            <person name="Zhou Y."/>
        </authorList>
    </citation>
    <scope>NUCLEOTIDE SEQUENCE</scope>
    <source>
        <strain evidence="1">CGMCC 1.15447</strain>
    </source>
</reference>
<comment type="caution">
    <text evidence="1">The sequence shown here is derived from an EMBL/GenBank/DDBJ whole genome shotgun (WGS) entry which is preliminary data.</text>
</comment>
<dbReference type="RefSeq" id="WP_188758564.1">
    <property type="nucleotide sequence ID" value="NZ_BMJB01000001.1"/>
</dbReference>
<dbReference type="Proteomes" id="UP000648801">
    <property type="component" value="Unassembled WGS sequence"/>
</dbReference>
<accession>A0A916W3R0</accession>
<evidence type="ECO:0000313" key="2">
    <source>
        <dbReference type="Proteomes" id="UP000648801"/>
    </source>
</evidence>
<evidence type="ECO:0000313" key="1">
    <source>
        <dbReference type="EMBL" id="GGA63953.1"/>
    </source>
</evidence>
<dbReference type="InterPro" id="IPR011048">
    <property type="entry name" value="Haem_d1_sf"/>
</dbReference>
<dbReference type="SUPFAM" id="SSF51004">
    <property type="entry name" value="C-terminal (heme d1) domain of cytochrome cd1-nitrite reductase"/>
    <property type="match status" value="1"/>
</dbReference>
<dbReference type="InterPro" id="IPR011964">
    <property type="entry name" value="YVTN_b-propeller_repeat"/>
</dbReference>
<keyword evidence="2" id="KW-1185">Reference proteome</keyword>
<evidence type="ECO:0008006" key="3">
    <source>
        <dbReference type="Google" id="ProtNLM"/>
    </source>
</evidence>
<dbReference type="InterPro" id="IPR051200">
    <property type="entry name" value="Host-pathogen_enzymatic-act"/>
</dbReference>
<dbReference type="InterPro" id="IPR001680">
    <property type="entry name" value="WD40_rpt"/>
</dbReference>
<dbReference type="PANTHER" id="PTHR47197">
    <property type="entry name" value="PROTEIN NIRF"/>
    <property type="match status" value="1"/>
</dbReference>
<proteinExistence type="predicted"/>
<name>A0A916W3R0_9BACT</name>
<dbReference type="Pfam" id="PF02239">
    <property type="entry name" value="Cytochrom_D1"/>
    <property type="match status" value="1"/>
</dbReference>
<dbReference type="SMART" id="SM00320">
    <property type="entry name" value="WD40"/>
    <property type="match status" value="3"/>
</dbReference>